<gene>
    <name evidence="2" type="ORF">FIBSPDRAFT_873386</name>
</gene>
<feature type="transmembrane region" description="Helical" evidence="1">
    <location>
        <begin position="36"/>
        <end position="57"/>
    </location>
</feature>
<reference evidence="2 3" key="1">
    <citation type="journal article" date="2016" name="Mol. Biol. Evol.">
        <title>Comparative Genomics of Early-Diverging Mushroom-Forming Fungi Provides Insights into the Origins of Lignocellulose Decay Capabilities.</title>
        <authorList>
            <person name="Nagy L.G."/>
            <person name="Riley R."/>
            <person name="Tritt A."/>
            <person name="Adam C."/>
            <person name="Daum C."/>
            <person name="Floudas D."/>
            <person name="Sun H."/>
            <person name="Yadav J.S."/>
            <person name="Pangilinan J."/>
            <person name="Larsson K.H."/>
            <person name="Matsuura K."/>
            <person name="Barry K."/>
            <person name="Labutti K."/>
            <person name="Kuo R."/>
            <person name="Ohm R.A."/>
            <person name="Bhattacharya S.S."/>
            <person name="Shirouzu T."/>
            <person name="Yoshinaga Y."/>
            <person name="Martin F.M."/>
            <person name="Grigoriev I.V."/>
            <person name="Hibbett D.S."/>
        </authorList>
    </citation>
    <scope>NUCLEOTIDE SEQUENCE [LARGE SCALE GENOMIC DNA]</scope>
    <source>
        <strain evidence="2 3">CBS 109695</strain>
    </source>
</reference>
<organism evidence="2 3">
    <name type="scientific">Athelia psychrophila</name>
    <dbReference type="NCBI Taxonomy" id="1759441"/>
    <lineage>
        <taxon>Eukaryota</taxon>
        <taxon>Fungi</taxon>
        <taxon>Dikarya</taxon>
        <taxon>Basidiomycota</taxon>
        <taxon>Agaricomycotina</taxon>
        <taxon>Agaricomycetes</taxon>
        <taxon>Agaricomycetidae</taxon>
        <taxon>Atheliales</taxon>
        <taxon>Atheliaceae</taxon>
        <taxon>Athelia</taxon>
    </lineage>
</organism>
<evidence type="ECO:0000313" key="3">
    <source>
        <dbReference type="Proteomes" id="UP000076532"/>
    </source>
</evidence>
<keyword evidence="1" id="KW-0472">Membrane</keyword>
<evidence type="ECO:0000256" key="1">
    <source>
        <dbReference type="SAM" id="Phobius"/>
    </source>
</evidence>
<protein>
    <submittedName>
        <fullName evidence="2">Uncharacterized protein</fullName>
    </submittedName>
</protein>
<proteinExistence type="predicted"/>
<dbReference type="EMBL" id="KV417694">
    <property type="protein sequence ID" value="KZP09715.1"/>
    <property type="molecule type" value="Genomic_DNA"/>
</dbReference>
<dbReference type="Proteomes" id="UP000076532">
    <property type="component" value="Unassembled WGS sequence"/>
</dbReference>
<evidence type="ECO:0000313" key="2">
    <source>
        <dbReference type="EMBL" id="KZP09715.1"/>
    </source>
</evidence>
<name>A0A165YM97_9AGAM</name>
<keyword evidence="3" id="KW-1185">Reference proteome</keyword>
<dbReference type="InterPro" id="IPR036259">
    <property type="entry name" value="MFS_trans_sf"/>
</dbReference>
<sequence>MAVYTLSHFLGSILGPPVGGYINQNMAGARRGPEQITWVFVELLLLLAVSGLLWRAVPSFPPTRPRNIWSHPPQIKIRLPARVHRRRFYAPL</sequence>
<keyword evidence="1" id="KW-1133">Transmembrane helix</keyword>
<keyword evidence="1" id="KW-0812">Transmembrane</keyword>
<accession>A0A165YM97</accession>
<dbReference type="SUPFAM" id="SSF103473">
    <property type="entry name" value="MFS general substrate transporter"/>
    <property type="match status" value="1"/>
</dbReference>
<dbReference type="AlphaFoldDB" id="A0A165YM97"/>
<feature type="non-terminal residue" evidence="2">
    <location>
        <position position="92"/>
    </location>
</feature>